<proteinExistence type="predicted"/>
<evidence type="ECO:0000313" key="2">
    <source>
        <dbReference type="Proteomes" id="UP000008144"/>
    </source>
</evidence>
<dbReference type="Proteomes" id="UP000008144">
    <property type="component" value="Chromosome 8"/>
</dbReference>
<dbReference type="AlphaFoldDB" id="H2XL21"/>
<accession>H2XL21</accession>
<name>H2XL21_CIOIN</name>
<reference evidence="1" key="3">
    <citation type="submission" date="2025-08" db="UniProtKB">
        <authorList>
            <consortium name="Ensembl"/>
        </authorList>
    </citation>
    <scope>IDENTIFICATION</scope>
</reference>
<dbReference type="InParanoid" id="H2XL21"/>
<reference evidence="1" key="4">
    <citation type="submission" date="2025-09" db="UniProtKB">
        <authorList>
            <consortium name="Ensembl"/>
        </authorList>
    </citation>
    <scope>IDENTIFICATION</scope>
</reference>
<dbReference type="EMBL" id="EAAA01002698">
    <property type="status" value="NOT_ANNOTATED_CDS"/>
    <property type="molecule type" value="Genomic_DNA"/>
</dbReference>
<evidence type="ECO:0000313" key="1">
    <source>
        <dbReference type="Ensembl" id="ENSCINP00000030353.1"/>
    </source>
</evidence>
<protein>
    <submittedName>
        <fullName evidence="1">Uncharacterized protein</fullName>
    </submittedName>
</protein>
<reference evidence="2" key="1">
    <citation type="journal article" date="2002" name="Science">
        <title>The draft genome of Ciona intestinalis: insights into chordate and vertebrate origins.</title>
        <authorList>
            <person name="Dehal P."/>
            <person name="Satou Y."/>
            <person name="Campbell R.K."/>
            <person name="Chapman J."/>
            <person name="Degnan B."/>
            <person name="De Tomaso A."/>
            <person name="Davidson B."/>
            <person name="Di Gregorio A."/>
            <person name="Gelpke M."/>
            <person name="Goodstein D.M."/>
            <person name="Harafuji N."/>
            <person name="Hastings K.E."/>
            <person name="Ho I."/>
            <person name="Hotta K."/>
            <person name="Huang W."/>
            <person name="Kawashima T."/>
            <person name="Lemaire P."/>
            <person name="Martinez D."/>
            <person name="Meinertzhagen I.A."/>
            <person name="Necula S."/>
            <person name="Nonaka M."/>
            <person name="Putnam N."/>
            <person name="Rash S."/>
            <person name="Saiga H."/>
            <person name="Satake M."/>
            <person name="Terry A."/>
            <person name="Yamada L."/>
            <person name="Wang H.G."/>
            <person name="Awazu S."/>
            <person name="Azumi K."/>
            <person name="Boore J."/>
            <person name="Branno M."/>
            <person name="Chin-Bow S."/>
            <person name="DeSantis R."/>
            <person name="Doyle S."/>
            <person name="Francino P."/>
            <person name="Keys D.N."/>
            <person name="Haga S."/>
            <person name="Hayashi H."/>
            <person name="Hino K."/>
            <person name="Imai K.S."/>
            <person name="Inaba K."/>
            <person name="Kano S."/>
            <person name="Kobayashi K."/>
            <person name="Kobayashi M."/>
            <person name="Lee B.I."/>
            <person name="Makabe K.W."/>
            <person name="Manohar C."/>
            <person name="Matassi G."/>
            <person name="Medina M."/>
            <person name="Mochizuki Y."/>
            <person name="Mount S."/>
            <person name="Morishita T."/>
            <person name="Miura S."/>
            <person name="Nakayama A."/>
            <person name="Nishizaka S."/>
            <person name="Nomoto H."/>
            <person name="Ohta F."/>
            <person name="Oishi K."/>
            <person name="Rigoutsos I."/>
            <person name="Sano M."/>
            <person name="Sasaki A."/>
            <person name="Sasakura Y."/>
            <person name="Shoguchi E."/>
            <person name="Shin-i T."/>
            <person name="Spagnuolo A."/>
            <person name="Stainier D."/>
            <person name="Suzuki M.M."/>
            <person name="Tassy O."/>
            <person name="Takatori N."/>
            <person name="Tokuoka M."/>
            <person name="Yagi K."/>
            <person name="Yoshizaki F."/>
            <person name="Wada S."/>
            <person name="Zhang C."/>
            <person name="Hyatt P.D."/>
            <person name="Larimer F."/>
            <person name="Detter C."/>
            <person name="Doggett N."/>
            <person name="Glavina T."/>
            <person name="Hawkins T."/>
            <person name="Richardson P."/>
            <person name="Lucas S."/>
            <person name="Kohara Y."/>
            <person name="Levine M."/>
            <person name="Satoh N."/>
            <person name="Rokhsar D.S."/>
        </authorList>
    </citation>
    <scope>NUCLEOTIDE SEQUENCE [LARGE SCALE GENOMIC DNA]</scope>
</reference>
<dbReference type="HOGENOM" id="CLU_3086487_0_0_1"/>
<keyword evidence="2" id="KW-1185">Reference proteome</keyword>
<reference evidence="1" key="2">
    <citation type="journal article" date="2008" name="Genome Biol.">
        <title>Improved genome assembly and evidence-based global gene model set for the chordate Ciona intestinalis: new insight into intron and operon populations.</title>
        <authorList>
            <person name="Satou Y."/>
            <person name="Mineta K."/>
            <person name="Ogasawara M."/>
            <person name="Sasakura Y."/>
            <person name="Shoguchi E."/>
            <person name="Ueno K."/>
            <person name="Yamada L."/>
            <person name="Matsumoto J."/>
            <person name="Wasserscheid J."/>
            <person name="Dewar K."/>
            <person name="Wiley G.B."/>
            <person name="Macmil S.L."/>
            <person name="Roe B.A."/>
            <person name="Zeller R.W."/>
            <person name="Hastings K.E."/>
            <person name="Lemaire P."/>
            <person name="Lindquist E."/>
            <person name="Endo T."/>
            <person name="Hotta K."/>
            <person name="Inaba K."/>
        </authorList>
    </citation>
    <scope>NUCLEOTIDE SEQUENCE [LARGE SCALE GENOMIC DNA]</scope>
    <source>
        <strain evidence="1">wild type</strain>
    </source>
</reference>
<dbReference type="Ensembl" id="ENSCINT00000034011.1">
    <property type="protein sequence ID" value="ENSCINP00000030353.1"/>
    <property type="gene ID" value="ENSCING00000023654.1"/>
</dbReference>
<sequence>MNARLVYTVSNVLLRTKCGGFTAIVPAYKLQSMQILASFCCYGYQGCISDLD</sequence>
<organism evidence="1 2">
    <name type="scientific">Ciona intestinalis</name>
    <name type="common">Transparent sea squirt</name>
    <name type="synonym">Ascidia intestinalis</name>
    <dbReference type="NCBI Taxonomy" id="7719"/>
    <lineage>
        <taxon>Eukaryota</taxon>
        <taxon>Metazoa</taxon>
        <taxon>Chordata</taxon>
        <taxon>Tunicata</taxon>
        <taxon>Ascidiacea</taxon>
        <taxon>Phlebobranchia</taxon>
        <taxon>Cionidae</taxon>
        <taxon>Ciona</taxon>
    </lineage>
</organism>